<name>A0AAP0G231_9ASPA</name>
<dbReference type="Gene3D" id="1.10.510.10">
    <property type="entry name" value="Transferase(Phosphotransferase) domain 1"/>
    <property type="match status" value="1"/>
</dbReference>
<reference evidence="8 9" key="1">
    <citation type="journal article" date="2022" name="Nat. Plants">
        <title>Genomes of leafy and leafless Platanthera orchids illuminate the evolution of mycoheterotrophy.</title>
        <authorList>
            <person name="Li M.H."/>
            <person name="Liu K.W."/>
            <person name="Li Z."/>
            <person name="Lu H.C."/>
            <person name="Ye Q.L."/>
            <person name="Zhang D."/>
            <person name="Wang J.Y."/>
            <person name="Li Y.F."/>
            <person name="Zhong Z.M."/>
            <person name="Liu X."/>
            <person name="Yu X."/>
            <person name="Liu D.K."/>
            <person name="Tu X.D."/>
            <person name="Liu B."/>
            <person name="Hao Y."/>
            <person name="Liao X.Y."/>
            <person name="Jiang Y.T."/>
            <person name="Sun W.H."/>
            <person name="Chen J."/>
            <person name="Chen Y.Q."/>
            <person name="Ai Y."/>
            <person name="Zhai J.W."/>
            <person name="Wu S.S."/>
            <person name="Zhou Z."/>
            <person name="Hsiao Y.Y."/>
            <person name="Wu W.L."/>
            <person name="Chen Y.Y."/>
            <person name="Lin Y.F."/>
            <person name="Hsu J.L."/>
            <person name="Li C.Y."/>
            <person name="Wang Z.W."/>
            <person name="Zhao X."/>
            <person name="Zhong W.Y."/>
            <person name="Ma X.K."/>
            <person name="Ma L."/>
            <person name="Huang J."/>
            <person name="Chen G.Z."/>
            <person name="Huang M.Z."/>
            <person name="Huang L."/>
            <person name="Peng D.H."/>
            <person name="Luo Y.B."/>
            <person name="Zou S.Q."/>
            <person name="Chen S.P."/>
            <person name="Lan S."/>
            <person name="Tsai W.C."/>
            <person name="Van de Peer Y."/>
            <person name="Liu Z.J."/>
        </authorList>
    </citation>
    <scope>NUCLEOTIDE SEQUENCE [LARGE SCALE GENOMIC DNA]</scope>
    <source>
        <strain evidence="8">Lor287</strain>
    </source>
</reference>
<comment type="caution">
    <text evidence="8">The sequence shown here is derived from an EMBL/GenBank/DDBJ whole genome shotgun (WGS) entry which is preliminary data.</text>
</comment>
<dbReference type="AlphaFoldDB" id="A0AAP0G231"/>
<dbReference type="SUPFAM" id="SSF56112">
    <property type="entry name" value="Protein kinase-like (PK-like)"/>
    <property type="match status" value="1"/>
</dbReference>
<keyword evidence="2" id="KW-0808">Transferase</keyword>
<feature type="domain" description="Protein kinase" evidence="7">
    <location>
        <begin position="1"/>
        <end position="197"/>
    </location>
</feature>
<evidence type="ECO:0000256" key="5">
    <source>
        <dbReference type="ARBA" id="ARBA00022840"/>
    </source>
</evidence>
<evidence type="ECO:0000256" key="4">
    <source>
        <dbReference type="ARBA" id="ARBA00022777"/>
    </source>
</evidence>
<proteinExistence type="inferred from homology"/>
<dbReference type="GO" id="GO:0004709">
    <property type="term" value="F:MAP kinase kinase kinase activity"/>
    <property type="evidence" value="ECO:0007669"/>
    <property type="project" value="TreeGrafter"/>
</dbReference>
<keyword evidence="5" id="KW-0067">ATP-binding</keyword>
<keyword evidence="3" id="KW-0547">Nucleotide-binding</keyword>
<evidence type="ECO:0000256" key="1">
    <source>
        <dbReference type="ARBA" id="ARBA00006529"/>
    </source>
</evidence>
<dbReference type="PROSITE" id="PS50011">
    <property type="entry name" value="PROTEIN_KINASE_DOM"/>
    <property type="match status" value="1"/>
</dbReference>
<evidence type="ECO:0000256" key="3">
    <source>
        <dbReference type="ARBA" id="ARBA00022741"/>
    </source>
</evidence>
<dbReference type="Proteomes" id="UP001418222">
    <property type="component" value="Unassembled WGS sequence"/>
</dbReference>
<accession>A0AAP0G231</accession>
<dbReference type="GO" id="GO:0005737">
    <property type="term" value="C:cytoplasm"/>
    <property type="evidence" value="ECO:0007669"/>
    <property type="project" value="TreeGrafter"/>
</dbReference>
<gene>
    <name evidence="8" type="primary">YDA</name>
    <name evidence="8" type="ORF">KSP39_PZI014655</name>
</gene>
<evidence type="ECO:0000259" key="7">
    <source>
        <dbReference type="PROSITE" id="PS50011"/>
    </source>
</evidence>
<protein>
    <submittedName>
        <fullName evidence="8">Mitogen-activated protein kinase kinase kinase YODA</fullName>
    </submittedName>
</protein>
<dbReference type="EMBL" id="JBBWWQ010000012">
    <property type="protein sequence ID" value="KAK8934115.1"/>
    <property type="molecule type" value="Genomic_DNA"/>
</dbReference>
<dbReference type="InterPro" id="IPR000719">
    <property type="entry name" value="Prot_kinase_dom"/>
</dbReference>
<evidence type="ECO:0000313" key="8">
    <source>
        <dbReference type="EMBL" id="KAK8934115.1"/>
    </source>
</evidence>
<evidence type="ECO:0000313" key="9">
    <source>
        <dbReference type="Proteomes" id="UP001418222"/>
    </source>
</evidence>
<dbReference type="InterPro" id="IPR050538">
    <property type="entry name" value="MAP_kinase_kinase_kinase"/>
</dbReference>
<evidence type="ECO:0000256" key="6">
    <source>
        <dbReference type="SAM" id="MobiDB-lite"/>
    </source>
</evidence>
<keyword evidence="4 8" id="KW-0418">Kinase</keyword>
<feature type="region of interest" description="Disordered" evidence="6">
    <location>
        <begin position="171"/>
        <end position="194"/>
    </location>
</feature>
<dbReference type="InterPro" id="IPR011009">
    <property type="entry name" value="Kinase-like_dom_sf"/>
</dbReference>
<evidence type="ECO:0000256" key="2">
    <source>
        <dbReference type="ARBA" id="ARBA00022679"/>
    </source>
</evidence>
<comment type="similarity">
    <text evidence="1">Belongs to the protein kinase superfamily. STE Ser/Thr protein kinase family. MAP kinase kinase kinase subfamily.</text>
</comment>
<organism evidence="8 9">
    <name type="scientific">Platanthera zijinensis</name>
    <dbReference type="NCBI Taxonomy" id="2320716"/>
    <lineage>
        <taxon>Eukaryota</taxon>
        <taxon>Viridiplantae</taxon>
        <taxon>Streptophyta</taxon>
        <taxon>Embryophyta</taxon>
        <taxon>Tracheophyta</taxon>
        <taxon>Spermatophyta</taxon>
        <taxon>Magnoliopsida</taxon>
        <taxon>Liliopsida</taxon>
        <taxon>Asparagales</taxon>
        <taxon>Orchidaceae</taxon>
        <taxon>Orchidoideae</taxon>
        <taxon>Orchideae</taxon>
        <taxon>Orchidinae</taxon>
        <taxon>Platanthera</taxon>
    </lineage>
</organism>
<dbReference type="GO" id="GO:0005524">
    <property type="term" value="F:ATP binding"/>
    <property type="evidence" value="ECO:0007669"/>
    <property type="project" value="UniProtKB-KW"/>
</dbReference>
<dbReference type="Pfam" id="PF00069">
    <property type="entry name" value="Pkinase"/>
    <property type="match status" value="1"/>
</dbReference>
<keyword evidence="9" id="KW-1185">Reference proteome</keyword>
<sequence length="226" mass="25717">MKGAGKRNDMEDLFFYVSFLQQGRQTIPHFQWFEASLSASVPSPESLLRADRLPSVHFQGVRHHFTLFVPPVALITGQSCPLSFRGSPYWMAPEVIKNMNGCNLAVDIWSLGCTVLEMATSKPPWSQYEGVDISAFVSYYLTFECGVLFIGTEWNVITALADRITNLSRDKYRENPHNSRRPKPPRQPPRSDRNPILLAAIAKPGLDHHQQTLRLHHQSAHKRTQH</sequence>
<dbReference type="PANTHER" id="PTHR48016:SF45">
    <property type="entry name" value="OS04G0559800 PROTEIN"/>
    <property type="match status" value="1"/>
</dbReference>
<dbReference type="PANTHER" id="PTHR48016">
    <property type="entry name" value="MAP KINASE KINASE KINASE SSK2-RELATED-RELATED"/>
    <property type="match status" value="1"/>
</dbReference>